<gene>
    <name evidence="1" type="ORF">JBS370_LOCUS39879</name>
</gene>
<dbReference type="AlphaFoldDB" id="A0A820GTY3"/>
<protein>
    <submittedName>
        <fullName evidence="1">Uncharacterized protein</fullName>
    </submittedName>
</protein>
<accession>A0A820GTY3</accession>
<organism evidence="1 2">
    <name type="scientific">Rotaria sordida</name>
    <dbReference type="NCBI Taxonomy" id="392033"/>
    <lineage>
        <taxon>Eukaryota</taxon>
        <taxon>Metazoa</taxon>
        <taxon>Spiralia</taxon>
        <taxon>Gnathifera</taxon>
        <taxon>Rotifera</taxon>
        <taxon>Eurotatoria</taxon>
        <taxon>Bdelloidea</taxon>
        <taxon>Philodinida</taxon>
        <taxon>Philodinidae</taxon>
        <taxon>Rotaria</taxon>
    </lineage>
</organism>
<feature type="non-terminal residue" evidence="1">
    <location>
        <position position="1"/>
    </location>
</feature>
<dbReference type="Proteomes" id="UP000663836">
    <property type="component" value="Unassembled WGS sequence"/>
</dbReference>
<reference evidence="1" key="1">
    <citation type="submission" date="2021-02" db="EMBL/GenBank/DDBJ databases">
        <authorList>
            <person name="Nowell W R."/>
        </authorList>
    </citation>
    <scope>NUCLEOTIDE SEQUENCE</scope>
</reference>
<evidence type="ECO:0000313" key="2">
    <source>
        <dbReference type="Proteomes" id="UP000663836"/>
    </source>
</evidence>
<sequence>IKPIDEHLFWSITVSSNTNDAYITLDSNGYIER</sequence>
<name>A0A820GTY3_9BILA</name>
<comment type="caution">
    <text evidence="1">The sequence shown here is derived from an EMBL/GenBank/DDBJ whole genome shotgun (WGS) entry which is preliminary data.</text>
</comment>
<dbReference type="EMBL" id="CAJOBD010031151">
    <property type="protein sequence ID" value="CAF4284882.1"/>
    <property type="molecule type" value="Genomic_DNA"/>
</dbReference>
<evidence type="ECO:0000313" key="1">
    <source>
        <dbReference type="EMBL" id="CAF4284882.1"/>
    </source>
</evidence>
<proteinExistence type="predicted"/>